<dbReference type="EMBL" id="BTFZ01000011">
    <property type="protein sequence ID" value="GMM36679.1"/>
    <property type="molecule type" value="Genomic_DNA"/>
</dbReference>
<keyword evidence="3" id="KW-1185">Reference proteome</keyword>
<evidence type="ECO:0000256" key="1">
    <source>
        <dbReference type="SAM" id="MobiDB-lite"/>
    </source>
</evidence>
<accession>A0AAV5QPR9</accession>
<dbReference type="GeneID" id="90074654"/>
<organism evidence="2 3">
    <name type="scientific">Saccharomycopsis crataegensis</name>
    <dbReference type="NCBI Taxonomy" id="43959"/>
    <lineage>
        <taxon>Eukaryota</taxon>
        <taxon>Fungi</taxon>
        <taxon>Dikarya</taxon>
        <taxon>Ascomycota</taxon>
        <taxon>Saccharomycotina</taxon>
        <taxon>Saccharomycetes</taxon>
        <taxon>Saccharomycopsidaceae</taxon>
        <taxon>Saccharomycopsis</taxon>
    </lineage>
</organism>
<dbReference type="RefSeq" id="XP_064853675.1">
    <property type="nucleotide sequence ID" value="XM_064997603.1"/>
</dbReference>
<evidence type="ECO:0000313" key="3">
    <source>
        <dbReference type="Proteomes" id="UP001360560"/>
    </source>
</evidence>
<evidence type="ECO:0000313" key="2">
    <source>
        <dbReference type="EMBL" id="GMM36679.1"/>
    </source>
</evidence>
<sequence length="176" mass="20255">MFTIRQSSFRVARLSGARSLSNSSRVLSGHHHAEHHDEHHDDHGHHHHGPELAEEQHLLNPWTRYLLAASAGIFGIYYFNKSYEEKMGKTVLQSIMGAQTTAEETEVQQKAYFDRVAATQSLFKLFQLNQPEKVFHELTNERVIPRGSTRSLVPGTYIDPEEVGARRERTKYFKDL</sequence>
<comment type="caution">
    <text evidence="2">The sequence shown here is derived from an EMBL/GenBank/DDBJ whole genome shotgun (WGS) entry which is preliminary data.</text>
</comment>
<name>A0AAV5QPR9_9ASCO</name>
<protein>
    <submittedName>
        <fullName evidence="2">Uncharacterized protein</fullName>
    </submittedName>
</protein>
<feature type="compositionally biased region" description="Basic and acidic residues" evidence="1">
    <location>
        <begin position="34"/>
        <end position="51"/>
    </location>
</feature>
<dbReference type="Proteomes" id="UP001360560">
    <property type="component" value="Unassembled WGS sequence"/>
</dbReference>
<proteinExistence type="predicted"/>
<gene>
    <name evidence="2" type="ORF">DASC09_040040</name>
</gene>
<feature type="region of interest" description="Disordered" evidence="1">
    <location>
        <begin position="22"/>
        <end position="51"/>
    </location>
</feature>
<reference evidence="2 3" key="1">
    <citation type="journal article" date="2023" name="Elife">
        <title>Identification of key yeast species and microbe-microbe interactions impacting larval growth of Drosophila in the wild.</title>
        <authorList>
            <person name="Mure A."/>
            <person name="Sugiura Y."/>
            <person name="Maeda R."/>
            <person name="Honda K."/>
            <person name="Sakurai N."/>
            <person name="Takahashi Y."/>
            <person name="Watada M."/>
            <person name="Katoh T."/>
            <person name="Gotoh A."/>
            <person name="Gotoh Y."/>
            <person name="Taniguchi I."/>
            <person name="Nakamura K."/>
            <person name="Hayashi T."/>
            <person name="Katayama T."/>
            <person name="Uemura T."/>
            <person name="Hattori Y."/>
        </authorList>
    </citation>
    <scope>NUCLEOTIDE SEQUENCE [LARGE SCALE GENOMIC DNA]</scope>
    <source>
        <strain evidence="2 3">SC-9</strain>
    </source>
</reference>
<dbReference type="AlphaFoldDB" id="A0AAV5QPR9"/>